<feature type="chain" id="PRO_5002737191" evidence="1">
    <location>
        <begin position="31"/>
        <end position="319"/>
    </location>
</feature>
<dbReference type="AlphaFoldDB" id="A9D4C6"/>
<dbReference type="PANTHER" id="PTHR43279">
    <property type="entry name" value="CATECHOL-2,3-DIOXYGENASE"/>
    <property type="match status" value="1"/>
</dbReference>
<evidence type="ECO:0000313" key="3">
    <source>
        <dbReference type="EMBL" id="EDQ33856.1"/>
    </source>
</evidence>
<sequence>MDPSFDMTRRAALHFLAAAPVLANSVTAGAAPVAPSYAVTTPIHIHSLSLRVRDLEKMTYFYNAVIGLDVLSAEPGQTTLGKDGKTLVTLIRRPDDEVDDPTTAGLYHTAFLMPSRADLGRWLIMAYMNGVPFTGFSDHRVSEALYLNDPEGNGIEVYADRPHQGWEWRDDRIIMGSYQLDLDNLVEGLPHDGDLPYSAPSGFRIGHVHMRVGDTQLAQDFYVKATGLDLTALIRDDSAAFFSNGRYHHHIGANIWHSRNAGQRPQNMSGLEDAAFSIQPGLMDGLRQRLKTHGSDIAESGNTIETLDPWGTKIRFIAS</sequence>
<feature type="signal peptide" evidence="1">
    <location>
        <begin position="1"/>
        <end position="30"/>
    </location>
</feature>
<dbReference type="HOGENOM" id="CLU_059557_0_0_5"/>
<comment type="caution">
    <text evidence="3">The sequence shown here is derived from an EMBL/GenBank/DDBJ whole genome shotgun (WGS) entry which is preliminary data.</text>
</comment>
<reference evidence="3 4" key="2">
    <citation type="submission" date="2012-06" db="EMBL/GenBank/DDBJ databases">
        <authorList>
            <person name="Fiebig A."/>
        </authorList>
    </citation>
    <scope>NUCLEOTIDE SEQUENCE [LARGE SCALE GENOMIC DNA]</scope>
    <source>
        <strain evidence="3 4">DFL-43</strain>
    </source>
</reference>
<feature type="domain" description="VOC" evidence="2">
    <location>
        <begin position="44"/>
        <end position="160"/>
    </location>
</feature>
<feature type="domain" description="VOC" evidence="2">
    <location>
        <begin position="204"/>
        <end position="319"/>
    </location>
</feature>
<dbReference type="InterPro" id="IPR004360">
    <property type="entry name" value="Glyas_Fos-R_dOase_dom"/>
</dbReference>
<dbReference type="GO" id="GO:0051213">
    <property type="term" value="F:dioxygenase activity"/>
    <property type="evidence" value="ECO:0007669"/>
    <property type="project" value="UniProtKB-KW"/>
</dbReference>
<dbReference type="STRING" id="411684.HPDFL43_05365"/>
<dbReference type="Pfam" id="PF00903">
    <property type="entry name" value="Glyoxalase"/>
    <property type="match status" value="1"/>
</dbReference>
<dbReference type="InterPro" id="IPR037523">
    <property type="entry name" value="VOC_core"/>
</dbReference>
<dbReference type="Proteomes" id="UP000004291">
    <property type="component" value="Chromosome"/>
</dbReference>
<dbReference type="RefSeq" id="WP_007196862.1">
    <property type="nucleotide sequence ID" value="NZ_CM002917.1"/>
</dbReference>
<reference evidence="3 4" key="1">
    <citation type="submission" date="2007-10" db="EMBL/GenBank/DDBJ databases">
        <authorList>
            <person name="Wagner-Dobler I."/>
            <person name="Ferriera S."/>
            <person name="Johnson J."/>
            <person name="Kravitz S."/>
            <person name="Beeson K."/>
            <person name="Sutton G."/>
            <person name="Rogers Y.-H."/>
            <person name="Friedman R."/>
            <person name="Frazier M."/>
            <person name="Venter J.C."/>
        </authorList>
    </citation>
    <scope>NUCLEOTIDE SEQUENCE [LARGE SCALE GENOMIC DNA]</scope>
    <source>
        <strain evidence="3 4">DFL-43</strain>
    </source>
</reference>
<accession>A9D4C6</accession>
<evidence type="ECO:0000259" key="2">
    <source>
        <dbReference type="PROSITE" id="PS51819"/>
    </source>
</evidence>
<gene>
    <name evidence="3" type="ORF">HPDFL43_05365</name>
</gene>
<evidence type="ECO:0000313" key="4">
    <source>
        <dbReference type="Proteomes" id="UP000004291"/>
    </source>
</evidence>
<name>A9D4C6_HOEPD</name>
<keyword evidence="3" id="KW-0223">Dioxygenase</keyword>
<keyword evidence="3" id="KW-0560">Oxidoreductase</keyword>
<dbReference type="PROSITE" id="PS51819">
    <property type="entry name" value="VOC"/>
    <property type="match status" value="2"/>
</dbReference>
<organism evidence="3 4">
    <name type="scientific">Hoeflea phototrophica (strain DSM 17068 / NCIMB 14078 / DFL-43)</name>
    <dbReference type="NCBI Taxonomy" id="411684"/>
    <lineage>
        <taxon>Bacteria</taxon>
        <taxon>Pseudomonadati</taxon>
        <taxon>Pseudomonadota</taxon>
        <taxon>Alphaproteobacteria</taxon>
        <taxon>Hyphomicrobiales</taxon>
        <taxon>Rhizobiaceae</taxon>
        <taxon>Hoeflea</taxon>
    </lineage>
</organism>
<dbReference type="Gene3D" id="3.10.180.10">
    <property type="entry name" value="2,3-Dihydroxybiphenyl 1,2-Dioxygenase, domain 1"/>
    <property type="match status" value="2"/>
</dbReference>
<keyword evidence="1" id="KW-0732">Signal</keyword>
<proteinExistence type="predicted"/>
<protein>
    <submittedName>
        <fullName evidence="3">Putative ring-cleavage extradiol dioxygenase</fullName>
    </submittedName>
</protein>
<dbReference type="eggNOG" id="COG2514">
    <property type="taxonomic scope" value="Bacteria"/>
</dbReference>
<keyword evidence="4" id="KW-1185">Reference proteome</keyword>
<dbReference type="PANTHER" id="PTHR43279:SF1">
    <property type="entry name" value="CATECHOL-2,3-DIOXYGENASE"/>
    <property type="match status" value="1"/>
</dbReference>
<dbReference type="EMBL" id="ABIA03000002">
    <property type="protein sequence ID" value="EDQ33856.1"/>
    <property type="molecule type" value="Genomic_DNA"/>
</dbReference>
<dbReference type="SUPFAM" id="SSF54593">
    <property type="entry name" value="Glyoxalase/Bleomycin resistance protein/Dihydroxybiphenyl dioxygenase"/>
    <property type="match status" value="2"/>
</dbReference>
<evidence type="ECO:0000256" key="1">
    <source>
        <dbReference type="SAM" id="SignalP"/>
    </source>
</evidence>
<dbReference type="InterPro" id="IPR029068">
    <property type="entry name" value="Glyas_Bleomycin-R_OHBP_Dase"/>
</dbReference>